<accession>A0A6J7T3S9</accession>
<dbReference type="AlphaFoldDB" id="A0A6J7T3S9"/>
<protein>
    <submittedName>
        <fullName evidence="1">Unannotated protein</fullName>
    </submittedName>
</protein>
<gene>
    <name evidence="1" type="ORF">UFOPK4293_00632</name>
</gene>
<reference evidence="1" key="1">
    <citation type="submission" date="2020-05" db="EMBL/GenBank/DDBJ databases">
        <authorList>
            <person name="Chiriac C."/>
            <person name="Salcher M."/>
            <person name="Ghai R."/>
            <person name="Kavagutti S V."/>
        </authorList>
    </citation>
    <scope>NUCLEOTIDE SEQUENCE</scope>
</reference>
<organism evidence="1">
    <name type="scientific">freshwater metagenome</name>
    <dbReference type="NCBI Taxonomy" id="449393"/>
    <lineage>
        <taxon>unclassified sequences</taxon>
        <taxon>metagenomes</taxon>
        <taxon>ecological metagenomes</taxon>
    </lineage>
</organism>
<dbReference type="EMBL" id="CAFBQH010000030">
    <property type="protein sequence ID" value="CAB5048195.1"/>
    <property type="molecule type" value="Genomic_DNA"/>
</dbReference>
<evidence type="ECO:0000313" key="1">
    <source>
        <dbReference type="EMBL" id="CAB5048195.1"/>
    </source>
</evidence>
<proteinExistence type="predicted"/>
<sequence length="427" mass="45475">MSAKKFNSAILAITVVTTAIALSTNASAETDSTTTPIATPVVAGCSTTVSGATSTTIDETYINLCDVVLTRKDEGFDDIVTINGATFTCTDPVGATTAFNRTYFQDRMDEINNQVGVWRSTNPRATWAPVNPPKQSCNFPSVSKEDNATTSFPVTSTKFGAGSFATTCTTEFKMDTTFIYTMTIPTSDPVGNDMVLPQTKAWPWTVGFSGTRNCTWKLTLGTTGELSGTIAQNFGNLPKTQASVEWNCKDEFTKVICVSYTVTSEITVTGGTNTFEGATGSGIQTDVRILPALLIDMPFEANSNVSAASAGARYKRPVLKFASAIAKPKSSLSLRFKPKALPTNKKLSFTVSKARKATCSITGKSGSRNITLVKTVKSSSKGLISTSLTSATLRTKLKLSATKKASLTITCTVGKKKVVQRISQVLK</sequence>
<name>A0A6J7T3S9_9ZZZZ</name>